<accession>A0ABQ1KHP2</accession>
<name>A0ABQ1KHP2_9RHOB</name>
<proteinExistence type="predicted"/>
<comment type="caution">
    <text evidence="1">The sequence shown here is derived from an EMBL/GenBank/DDBJ whole genome shotgun (WGS) entry which is preliminary data.</text>
</comment>
<reference evidence="2" key="1">
    <citation type="journal article" date="2019" name="Int. J. Syst. Evol. Microbiol.">
        <title>The Global Catalogue of Microorganisms (GCM) 10K type strain sequencing project: providing services to taxonomists for standard genome sequencing and annotation.</title>
        <authorList>
            <consortium name="The Broad Institute Genomics Platform"/>
            <consortium name="The Broad Institute Genome Sequencing Center for Infectious Disease"/>
            <person name="Wu L."/>
            <person name="Ma J."/>
        </authorList>
    </citation>
    <scope>NUCLEOTIDE SEQUENCE [LARGE SCALE GENOMIC DNA]</scope>
    <source>
        <strain evidence="2">CGMCC 1.12478</strain>
    </source>
</reference>
<evidence type="ECO:0000313" key="1">
    <source>
        <dbReference type="EMBL" id="GGC00580.1"/>
    </source>
</evidence>
<keyword evidence="2" id="KW-1185">Reference proteome</keyword>
<organism evidence="1 2">
    <name type="scientific">Marivita lacus</name>
    <dbReference type="NCBI Taxonomy" id="1323742"/>
    <lineage>
        <taxon>Bacteria</taxon>
        <taxon>Pseudomonadati</taxon>
        <taxon>Pseudomonadota</taxon>
        <taxon>Alphaproteobacteria</taxon>
        <taxon>Rhodobacterales</taxon>
        <taxon>Roseobacteraceae</taxon>
        <taxon>Marivita</taxon>
    </lineage>
</organism>
<gene>
    <name evidence="1" type="ORF">GCM10011363_16470</name>
</gene>
<dbReference type="RefSeq" id="WP_188481551.1">
    <property type="nucleotide sequence ID" value="NZ_BMFC01000003.1"/>
</dbReference>
<dbReference type="EMBL" id="BMFC01000003">
    <property type="protein sequence ID" value="GGC00580.1"/>
    <property type="molecule type" value="Genomic_DNA"/>
</dbReference>
<sequence>MKTESDSVLEQMIDTRRTSNPSEGRYEYRIWPGSGHPAIAVLNGAWTLSSAERRSDIYLLNPASDRVLVKLRSGDRLEIKRRGRDVGSIQHWSMPLSTEFPLAASDRNRLAEALCLRRILPEVAGQSAAHLLSELATRDGRVIPRTVTKSRLLFRTSGCRAEICRVGVGRWSGKTIALEAEDLASVAHAIDDLHLGSLPNRSYGDALLRLVAPHASGYELIVRMPRA</sequence>
<evidence type="ECO:0000313" key="2">
    <source>
        <dbReference type="Proteomes" id="UP000645462"/>
    </source>
</evidence>
<dbReference type="Proteomes" id="UP000645462">
    <property type="component" value="Unassembled WGS sequence"/>
</dbReference>
<protein>
    <recommendedName>
        <fullName evidence="3">CYTH domain-containing protein</fullName>
    </recommendedName>
</protein>
<evidence type="ECO:0008006" key="3">
    <source>
        <dbReference type="Google" id="ProtNLM"/>
    </source>
</evidence>